<dbReference type="AlphaFoldDB" id="A0AAE5W864"/>
<dbReference type="Gene3D" id="1.10.3730.20">
    <property type="match status" value="1"/>
</dbReference>
<comment type="similarity">
    <text evidence="6">Belongs to the drug/metabolite transporter (DMT) superfamily. Small multidrug resistance (SMR) (TC 2.A.7.1) family.</text>
</comment>
<reference evidence="9" key="2">
    <citation type="submission" date="2018-03" db="EMBL/GenBank/DDBJ databases">
        <authorList>
            <person name="Naushad S."/>
        </authorList>
    </citation>
    <scope>NUCLEOTIDE SEQUENCE</scope>
    <source>
        <strain evidence="10">SNUC 105</strain>
        <strain evidence="9">SNUC 505</strain>
    </source>
</reference>
<dbReference type="PANTHER" id="PTHR30561">
    <property type="entry name" value="SMR FAMILY PROTON-DEPENDENT DRUG EFFLUX TRANSPORTER SUGE"/>
    <property type="match status" value="1"/>
</dbReference>
<feature type="transmembrane region" description="Helical" evidence="7">
    <location>
        <begin position="29"/>
        <end position="47"/>
    </location>
</feature>
<keyword evidence="2" id="KW-1003">Cell membrane</keyword>
<dbReference type="InterPro" id="IPR000390">
    <property type="entry name" value="Small_drug/metabolite_transptr"/>
</dbReference>
<name>A0AAE5W864_STACR</name>
<feature type="transmembrane region" description="Helical" evidence="7">
    <location>
        <begin position="54"/>
        <end position="75"/>
    </location>
</feature>
<feature type="transmembrane region" description="Helical" evidence="7">
    <location>
        <begin position="81"/>
        <end position="100"/>
    </location>
</feature>
<dbReference type="EMBL" id="PZBZ01000045">
    <property type="protein sequence ID" value="PTG12814.1"/>
    <property type="molecule type" value="Genomic_DNA"/>
</dbReference>
<comment type="caution">
    <text evidence="9">The sequence shown here is derived from an EMBL/GenBank/DDBJ whole genome shotgun (WGS) entry which is preliminary data.</text>
</comment>
<dbReference type="Proteomes" id="UP000242144">
    <property type="component" value="Unassembled WGS sequence"/>
</dbReference>
<evidence type="ECO:0000256" key="5">
    <source>
        <dbReference type="ARBA" id="ARBA00023136"/>
    </source>
</evidence>
<evidence type="ECO:0000313" key="10">
    <source>
        <dbReference type="EMBL" id="PTG26079.1"/>
    </source>
</evidence>
<reference evidence="8 13" key="3">
    <citation type="submission" date="2023-08" db="EMBL/GenBank/DDBJ databases">
        <title>Whole genome sequencing of Staphylococcus chromogenes NNSch 2386.</title>
        <authorList>
            <person name="Kropotov V.S."/>
            <person name="Boriskina E.V."/>
            <person name="Gordinskaya N.A."/>
            <person name="Shkurkina I.S."/>
            <person name="Kryazhev D.V."/>
            <person name="Alekseeva A.E."/>
            <person name="Makhova M.A."/>
        </authorList>
    </citation>
    <scope>NUCLEOTIDE SEQUENCE [LARGE SCALE GENOMIC DNA]</scope>
    <source>
        <strain evidence="8 13">NNSch 2386</strain>
    </source>
</reference>
<evidence type="ECO:0000256" key="2">
    <source>
        <dbReference type="ARBA" id="ARBA00022475"/>
    </source>
</evidence>
<proteinExistence type="inferred from homology"/>
<evidence type="ECO:0000256" key="4">
    <source>
        <dbReference type="ARBA" id="ARBA00022989"/>
    </source>
</evidence>
<evidence type="ECO:0000313" key="13">
    <source>
        <dbReference type="Proteomes" id="UP001240157"/>
    </source>
</evidence>
<dbReference type="Proteomes" id="UP000242704">
    <property type="component" value="Unassembled WGS sequence"/>
</dbReference>
<evidence type="ECO:0000313" key="9">
    <source>
        <dbReference type="EMBL" id="PTG12814.1"/>
    </source>
</evidence>
<evidence type="ECO:0000256" key="6">
    <source>
        <dbReference type="RuleBase" id="RU003942"/>
    </source>
</evidence>
<accession>A0AAE5W864</accession>
<keyword evidence="4 7" id="KW-1133">Transmembrane helix</keyword>
<dbReference type="EMBL" id="JAVGJF010000006">
    <property type="protein sequence ID" value="MDQ7174781.1"/>
    <property type="molecule type" value="Genomic_DNA"/>
</dbReference>
<dbReference type="EMBL" id="PZCM01000014">
    <property type="protein sequence ID" value="PTG26079.1"/>
    <property type="molecule type" value="Genomic_DNA"/>
</dbReference>
<protein>
    <submittedName>
        <fullName evidence="9">QacE family quaternary ammonium compound efflux SMR transporter</fullName>
    </submittedName>
    <submittedName>
        <fullName evidence="8">SMR family transporter</fullName>
    </submittedName>
</protein>
<sequence>MNWLKVIVGAIFEVGWVVGLTHATTPLEWLLTVVAITLSFVLLLNATKHLPVGTAYATFVGLGTSGVTLMDFIIFGEPFNFIKILLIFILLLGVIGLKMATTEEAN</sequence>
<evidence type="ECO:0000256" key="1">
    <source>
        <dbReference type="ARBA" id="ARBA00004651"/>
    </source>
</evidence>
<dbReference type="PANTHER" id="PTHR30561:SF7">
    <property type="entry name" value="GUANIDINIUM EFFLUX SYSTEM SUBUNIT GDNC-RELATED"/>
    <property type="match status" value="1"/>
</dbReference>
<evidence type="ECO:0000256" key="7">
    <source>
        <dbReference type="SAM" id="Phobius"/>
    </source>
</evidence>
<evidence type="ECO:0000313" key="11">
    <source>
        <dbReference type="Proteomes" id="UP000242144"/>
    </source>
</evidence>
<dbReference type="Pfam" id="PF00893">
    <property type="entry name" value="Multi_Drug_Res"/>
    <property type="match status" value="1"/>
</dbReference>
<evidence type="ECO:0000313" key="8">
    <source>
        <dbReference type="EMBL" id="MDQ7174781.1"/>
    </source>
</evidence>
<reference evidence="11 12" key="1">
    <citation type="journal article" date="2016" name="Front. Microbiol.">
        <title>Comprehensive Phylogenetic Analysis of Bovine Non-aureus Staphylococci Species Based on Whole-Genome Sequencing.</title>
        <authorList>
            <person name="Naushad S."/>
            <person name="Barkema H.W."/>
            <person name="Luby C."/>
            <person name="Condas L.A."/>
            <person name="Nobrega D.B."/>
            <person name="Carson D.A."/>
            <person name="De Buck J."/>
        </authorList>
    </citation>
    <scope>NUCLEOTIDE SEQUENCE [LARGE SCALE GENOMIC DNA]</scope>
    <source>
        <strain evidence="10 11">SNUC 105</strain>
        <strain evidence="9 12">SNUC 505</strain>
    </source>
</reference>
<dbReference type="RefSeq" id="WP_037575517.1">
    <property type="nucleotide sequence ID" value="NZ_BMDK01000002.1"/>
</dbReference>
<dbReference type="SUPFAM" id="SSF103481">
    <property type="entry name" value="Multidrug resistance efflux transporter EmrE"/>
    <property type="match status" value="1"/>
</dbReference>
<keyword evidence="3 6" id="KW-0812">Transmembrane</keyword>
<dbReference type="GO" id="GO:0005886">
    <property type="term" value="C:plasma membrane"/>
    <property type="evidence" value="ECO:0007669"/>
    <property type="project" value="UniProtKB-SubCell"/>
</dbReference>
<dbReference type="InterPro" id="IPR045324">
    <property type="entry name" value="Small_multidrug_res"/>
</dbReference>
<comment type="subcellular location">
    <subcellularLocation>
        <location evidence="1 6">Cell membrane</location>
        <topology evidence="1 6">Multi-pass membrane protein</topology>
    </subcellularLocation>
</comment>
<dbReference type="InterPro" id="IPR037185">
    <property type="entry name" value="EmrE-like"/>
</dbReference>
<dbReference type="GO" id="GO:0022857">
    <property type="term" value="F:transmembrane transporter activity"/>
    <property type="evidence" value="ECO:0007669"/>
    <property type="project" value="InterPro"/>
</dbReference>
<evidence type="ECO:0000313" key="12">
    <source>
        <dbReference type="Proteomes" id="UP000242704"/>
    </source>
</evidence>
<organism evidence="9 12">
    <name type="scientific">Staphylococcus chromogenes</name>
    <name type="common">Staphylococcus hyicus subsp. chromogenes</name>
    <dbReference type="NCBI Taxonomy" id="46126"/>
    <lineage>
        <taxon>Bacteria</taxon>
        <taxon>Bacillati</taxon>
        <taxon>Bacillota</taxon>
        <taxon>Bacilli</taxon>
        <taxon>Bacillales</taxon>
        <taxon>Staphylococcaceae</taxon>
        <taxon>Staphylococcus</taxon>
    </lineage>
</organism>
<dbReference type="GeneID" id="93656576"/>
<evidence type="ECO:0000256" key="3">
    <source>
        <dbReference type="ARBA" id="ARBA00022692"/>
    </source>
</evidence>
<keyword evidence="5 7" id="KW-0472">Membrane</keyword>
<gene>
    <name evidence="10" type="ORF">BU638_09530</name>
    <name evidence="9" type="ORF">BU653_08515</name>
    <name evidence="8" type="ORF">RCF65_02135</name>
</gene>
<dbReference type="Proteomes" id="UP001240157">
    <property type="component" value="Unassembled WGS sequence"/>
</dbReference>